<evidence type="ECO:0000256" key="2">
    <source>
        <dbReference type="ARBA" id="ARBA00023239"/>
    </source>
</evidence>
<evidence type="ECO:0000256" key="1">
    <source>
        <dbReference type="ARBA" id="ARBA00022737"/>
    </source>
</evidence>
<dbReference type="GO" id="GO:0016829">
    <property type="term" value="F:lyase activity"/>
    <property type="evidence" value="ECO:0007669"/>
    <property type="project" value="UniProtKB-KW"/>
</dbReference>
<dbReference type="InterPro" id="IPR023366">
    <property type="entry name" value="ATP_synth_asu-like_sf"/>
</dbReference>
<evidence type="ECO:0000256" key="4">
    <source>
        <dbReference type="SAM" id="SignalP"/>
    </source>
</evidence>
<dbReference type="InterPro" id="IPR009009">
    <property type="entry name" value="RlpA-like_DPBB"/>
</dbReference>
<reference evidence="6" key="1">
    <citation type="submission" date="2020-07" db="EMBL/GenBank/DDBJ databases">
        <title>Multicomponent nature underlies the extraordinary mechanical properties of spider dragline silk.</title>
        <authorList>
            <person name="Kono N."/>
            <person name="Nakamura H."/>
            <person name="Mori M."/>
            <person name="Yoshida Y."/>
            <person name="Ohtoshi R."/>
            <person name="Malay A.D."/>
            <person name="Moran D.A.P."/>
            <person name="Tomita M."/>
            <person name="Numata K."/>
            <person name="Arakawa K."/>
        </authorList>
    </citation>
    <scope>NUCLEOTIDE SEQUENCE</scope>
</reference>
<keyword evidence="1" id="KW-0677">Repeat</keyword>
<comment type="caution">
    <text evidence="6">The sequence shown here is derived from an EMBL/GenBank/DDBJ whole genome shotgun (WGS) entry which is preliminary data.</text>
</comment>
<dbReference type="CDD" id="cd00402">
    <property type="entry name" value="Riboflavin_synthase_like"/>
    <property type="match status" value="1"/>
</dbReference>
<dbReference type="PANTHER" id="PTHR34704">
    <property type="entry name" value="ATPASE"/>
    <property type="match status" value="1"/>
</dbReference>
<dbReference type="NCBIfam" id="TIGR00413">
    <property type="entry name" value="rlpA"/>
    <property type="match status" value="1"/>
</dbReference>
<evidence type="ECO:0000313" key="6">
    <source>
        <dbReference type="EMBL" id="GFQ73383.1"/>
    </source>
</evidence>
<dbReference type="InterPro" id="IPR026017">
    <property type="entry name" value="Lumazine-bd_dom"/>
</dbReference>
<dbReference type="InterPro" id="IPR034718">
    <property type="entry name" value="RlpA"/>
</dbReference>
<dbReference type="Proteomes" id="UP000887116">
    <property type="component" value="Unassembled WGS sequence"/>
</dbReference>
<keyword evidence="7" id="KW-1185">Reference proteome</keyword>
<keyword evidence="3" id="KW-0961">Cell wall biogenesis/degradation</keyword>
<feature type="signal peptide" evidence="4">
    <location>
        <begin position="1"/>
        <end position="21"/>
    </location>
</feature>
<dbReference type="OrthoDB" id="7769384at2759"/>
<dbReference type="SUPFAM" id="SSF63380">
    <property type="entry name" value="Riboflavin synthase domain-like"/>
    <property type="match status" value="3"/>
</dbReference>
<evidence type="ECO:0000313" key="7">
    <source>
        <dbReference type="Proteomes" id="UP000887116"/>
    </source>
</evidence>
<dbReference type="Gene3D" id="2.40.40.10">
    <property type="entry name" value="RlpA-like domain"/>
    <property type="match status" value="1"/>
</dbReference>
<dbReference type="PROSITE" id="PS51257">
    <property type="entry name" value="PROKAR_LIPOPROTEIN"/>
    <property type="match status" value="1"/>
</dbReference>
<dbReference type="CDD" id="cd22268">
    <property type="entry name" value="DPBB_RlpA-like"/>
    <property type="match status" value="1"/>
</dbReference>
<dbReference type="SUPFAM" id="SSF52540">
    <property type="entry name" value="P-loop containing nucleoside triphosphate hydrolases"/>
    <property type="match status" value="1"/>
</dbReference>
<dbReference type="InterPro" id="IPR001783">
    <property type="entry name" value="Lumazine-bd"/>
</dbReference>
<dbReference type="InterPro" id="IPR005728">
    <property type="entry name" value="RPE1"/>
</dbReference>
<proteinExistence type="inferred from homology"/>
<dbReference type="EMBL" id="BMAO01031224">
    <property type="protein sequence ID" value="GFQ73383.1"/>
    <property type="molecule type" value="Genomic_DNA"/>
</dbReference>
<dbReference type="PANTHER" id="PTHR34704:SF1">
    <property type="entry name" value="ATPASE"/>
    <property type="match status" value="1"/>
</dbReference>
<name>A0A8X6KJ12_TRICU</name>
<dbReference type="GO" id="GO:0071555">
    <property type="term" value="P:cell wall organization"/>
    <property type="evidence" value="ECO:0007669"/>
    <property type="project" value="UniProtKB-KW"/>
</dbReference>
<evidence type="ECO:0000259" key="5">
    <source>
        <dbReference type="PROSITE" id="PS51177"/>
    </source>
</evidence>
<evidence type="ECO:0000256" key="3">
    <source>
        <dbReference type="ARBA" id="ARBA00023316"/>
    </source>
</evidence>
<dbReference type="HAMAP" id="MF_02071">
    <property type="entry name" value="RlpA"/>
    <property type="match status" value="1"/>
</dbReference>
<dbReference type="InterPro" id="IPR027417">
    <property type="entry name" value="P-loop_NTPase"/>
</dbReference>
<dbReference type="InterPro" id="IPR036908">
    <property type="entry name" value="RlpA-like_sf"/>
</dbReference>
<dbReference type="InterPro" id="IPR011579">
    <property type="entry name" value="ATPase_dom"/>
</dbReference>
<accession>A0A8X6KJ12</accession>
<dbReference type="InterPro" id="IPR012997">
    <property type="entry name" value="RplA"/>
</dbReference>
<protein>
    <submittedName>
        <fullName evidence="6">Endolytic peptidoglycan transglycosylase RlpA</fullName>
    </submittedName>
</protein>
<feature type="domain" description="Lumazine-binding" evidence="5">
    <location>
        <begin position="517"/>
        <end position="612"/>
    </location>
</feature>
<feature type="domain" description="Lumazine-binding" evidence="5">
    <location>
        <begin position="613"/>
        <end position="757"/>
    </location>
</feature>
<dbReference type="AlphaFoldDB" id="A0A8X6KJ12"/>
<dbReference type="Pfam" id="PF01637">
    <property type="entry name" value="ATPase_2"/>
    <property type="match status" value="1"/>
</dbReference>
<dbReference type="SUPFAM" id="SSF50685">
    <property type="entry name" value="Barwin-like endoglucanases"/>
    <property type="match status" value="1"/>
</dbReference>
<dbReference type="GO" id="GO:0005524">
    <property type="term" value="F:ATP binding"/>
    <property type="evidence" value="ECO:0007669"/>
    <property type="project" value="InterPro"/>
</dbReference>
<dbReference type="Pfam" id="PF00677">
    <property type="entry name" value="Lum_binding"/>
    <property type="match status" value="2"/>
</dbReference>
<dbReference type="Gene3D" id="2.40.30.20">
    <property type="match status" value="2"/>
</dbReference>
<dbReference type="InterPro" id="IPR017938">
    <property type="entry name" value="Riboflavin_synthase-like_b-brl"/>
</dbReference>
<dbReference type="PROSITE" id="PS51177">
    <property type="entry name" value="LUMAZINE_BIND"/>
    <property type="match status" value="2"/>
</dbReference>
<keyword evidence="4" id="KW-0732">Signal</keyword>
<keyword evidence="2" id="KW-0456">Lyase</keyword>
<organism evidence="6 7">
    <name type="scientific">Trichonephila clavata</name>
    <name type="common">Joro spider</name>
    <name type="synonym">Nephila clavata</name>
    <dbReference type="NCBI Taxonomy" id="2740835"/>
    <lineage>
        <taxon>Eukaryota</taxon>
        <taxon>Metazoa</taxon>
        <taxon>Ecdysozoa</taxon>
        <taxon>Arthropoda</taxon>
        <taxon>Chelicerata</taxon>
        <taxon>Arachnida</taxon>
        <taxon>Araneae</taxon>
        <taxon>Araneomorphae</taxon>
        <taxon>Entelegynae</taxon>
        <taxon>Araneoidea</taxon>
        <taxon>Nephilidae</taxon>
        <taxon>Trichonephila</taxon>
    </lineage>
</organism>
<dbReference type="NCBIfam" id="NF006767">
    <property type="entry name" value="PRK09289.1"/>
    <property type="match status" value="1"/>
</dbReference>
<sequence length="762" mass="86591">MIKNLTFLCLIFGLISSCSFSNRFNCTAGHYKIGSSYTINGITYYPKNCKHYEEIGTASWYGIEDHGTLTANGEVFNRHLISAAHKTLPLPCFALVTNLENGRKLVVRINDRGPFIEGRIIDLSEKAAQVLGFHKVGLAKVKVQYLRKMSEQLIQNTPHYRKQYEKEMQKRHPKQDSAESKGYVAFFKSAHAAKSAASKLRNQGIKNVRLLFKNDQYCVKVSYRQTELKQLLELTEKNTASFVVVKGRRRIGKSRLIQEFGKHFEQYYSFIGLPPEKHTTTSHQLNEFSRQVARQFNTSFARYDDWSDLLWAVGERLLSGKILLLLDEISWMGSKDPTFLGKIKNFWDTQLKNNNKLIFVICGSASSWIEKNILSSTGFVGRISLTLTLGELSLSDCNRFWPKNISAYEKFKVLAVTGGIPKYLEEVNFKHSAEENIKKLCFTKGGFLVEEFDQIFSDLFMRKTAFYKQIVRALSTGAKEQEEICTALNIARHGRISEYLHELELADFIAKDHTWNIQTGIITDIGTITDTTTHPNSDQIFHIKTQNLSSISKGDSIACSGVCLTVVDIMSDIFTVQVSQETMKVANSNTWKIGKKINLEQAMRLSDKIDGHLVQGHVDGIVKILTIERNLDSHEIKLSCPQELIKFVAKKGSVTLNGVSLTVNSVITRPLSKFVCGEKFLGEAQASTAEYLNVFEEHSQALTTKLPSEIEFQKGSAEFTVNIIPYTWENTTFQYNKINDYLNLEIDMIARYLDQLMQHKYN</sequence>
<dbReference type="NCBIfam" id="TIGR01045">
    <property type="entry name" value="RPE1"/>
    <property type="match status" value="1"/>
</dbReference>
<dbReference type="Gene3D" id="3.40.50.300">
    <property type="entry name" value="P-loop containing nucleotide triphosphate hydrolases"/>
    <property type="match status" value="1"/>
</dbReference>
<feature type="chain" id="PRO_5036447790" evidence="4">
    <location>
        <begin position="22"/>
        <end position="762"/>
    </location>
</feature>
<dbReference type="Pfam" id="PF03330">
    <property type="entry name" value="DPBB_1"/>
    <property type="match status" value="1"/>
</dbReference>
<gene>
    <name evidence="6" type="primary">rlpA</name>
    <name evidence="6" type="ORF">TNCT_62211</name>
</gene>